<dbReference type="PANTHER" id="PTHR43056:SF5">
    <property type="entry name" value="PEPTIDASE S9 PROLYL OLIGOPEPTIDASE CATALYTIC DOMAIN-CONTAINING PROTEIN"/>
    <property type="match status" value="1"/>
</dbReference>
<proteinExistence type="predicted"/>
<name>A0A094QP88_9ZZZZ</name>
<organism evidence="1">
    <name type="scientific">freshwater metagenome</name>
    <dbReference type="NCBI Taxonomy" id="449393"/>
    <lineage>
        <taxon>unclassified sequences</taxon>
        <taxon>metagenomes</taxon>
        <taxon>ecological metagenomes</taxon>
    </lineage>
</organism>
<accession>A0A094QP88</accession>
<evidence type="ECO:0000313" key="1">
    <source>
        <dbReference type="EMBL" id="KGA16411.1"/>
    </source>
</evidence>
<sequence>MITATPGSWKSPISAHLLASAGVSLGFVQVVAGEIYWDESRPDEGGRTAVVSKTQGHLLPAPWSAVTRVHEMGGLSWLVCNWRGETGLLFSEKSDQRIYWKADNADPVAITPISSTEALARYSDFLIRGQEIWCVREISSEQETNRDLIAITPAGDIRILDSTSHFYAHLALSPNETKLAWISWEHP</sequence>
<dbReference type="PANTHER" id="PTHR43056">
    <property type="entry name" value="PEPTIDASE S9 PROLYL OLIGOPEPTIDASE"/>
    <property type="match status" value="1"/>
</dbReference>
<feature type="non-terminal residue" evidence="1">
    <location>
        <position position="187"/>
    </location>
</feature>
<protein>
    <submittedName>
        <fullName evidence="1">Uncharacterized protein</fullName>
    </submittedName>
</protein>
<dbReference type="EMBL" id="JNSL01000085">
    <property type="protein sequence ID" value="KGA16411.1"/>
    <property type="molecule type" value="Genomic_DNA"/>
</dbReference>
<comment type="caution">
    <text evidence="1">The sequence shown here is derived from an EMBL/GenBank/DDBJ whole genome shotgun (WGS) entry which is preliminary data.</text>
</comment>
<reference evidence="1" key="1">
    <citation type="submission" date="2014-06" db="EMBL/GenBank/DDBJ databases">
        <title>Key roles for freshwater Actinobacteria revealed by deep metagenomic sequencing.</title>
        <authorList>
            <person name="Ghai R."/>
            <person name="Mizuno C.M."/>
            <person name="Picazo A."/>
            <person name="Camacho A."/>
            <person name="Rodriguez-Valera F."/>
        </authorList>
    </citation>
    <scope>NUCLEOTIDE SEQUENCE</scope>
</reference>
<dbReference type="InterPro" id="IPR050585">
    <property type="entry name" value="Xaa-Pro_dipeptidyl-ppase/CocE"/>
</dbReference>
<gene>
    <name evidence="1" type="ORF">GM51_12575</name>
</gene>
<dbReference type="AlphaFoldDB" id="A0A094QP88"/>